<evidence type="ECO:0000256" key="1">
    <source>
        <dbReference type="ARBA" id="ARBA00005260"/>
    </source>
</evidence>
<feature type="region of interest" description="Disordered" evidence="2">
    <location>
        <begin position="1"/>
        <end position="28"/>
    </location>
</feature>
<comment type="similarity">
    <text evidence="1">Belongs to the FrmR/RcnR family.</text>
</comment>
<feature type="compositionally biased region" description="Low complexity" evidence="2">
    <location>
        <begin position="13"/>
        <end position="24"/>
    </location>
</feature>
<dbReference type="OrthoDB" id="9806052at2"/>
<sequence length="118" mass="12772">MAAQPERTGSLNAGGAVHAAAPGGLDSPDVRHDLLNRLRRAEGQLRGIQGMIERGEDCGKVAQQFSAVRRALDNAFVHMTVCLLQQEISAELTESDDALRSRLPLLLGELEQMLARRG</sequence>
<proteinExistence type="inferred from homology"/>
<dbReference type="InterPro" id="IPR038390">
    <property type="entry name" value="Metal_Tscrpt_repr_sf"/>
</dbReference>
<dbReference type="Gene3D" id="1.20.58.1000">
    <property type="entry name" value="Metal-sensitive repressor, helix protomer"/>
    <property type="match status" value="1"/>
</dbReference>
<dbReference type="GO" id="GO:0045892">
    <property type="term" value="P:negative regulation of DNA-templated transcription"/>
    <property type="evidence" value="ECO:0007669"/>
    <property type="project" value="UniProtKB-ARBA"/>
</dbReference>
<dbReference type="InterPro" id="IPR003735">
    <property type="entry name" value="Metal_Tscrpt_repr"/>
</dbReference>
<dbReference type="GO" id="GO:0003677">
    <property type="term" value="F:DNA binding"/>
    <property type="evidence" value="ECO:0007669"/>
    <property type="project" value="InterPro"/>
</dbReference>
<organism evidence="3 4">
    <name type="scientific">Tibeticola sediminis</name>
    <dbReference type="NCBI Taxonomy" id="1917811"/>
    <lineage>
        <taxon>Bacteria</taxon>
        <taxon>Pseudomonadati</taxon>
        <taxon>Pseudomonadota</taxon>
        <taxon>Betaproteobacteria</taxon>
        <taxon>Burkholderiales</taxon>
        <taxon>Comamonadaceae</taxon>
        <taxon>Tibeticola</taxon>
    </lineage>
</organism>
<reference evidence="3 4" key="1">
    <citation type="submission" date="2018-11" db="EMBL/GenBank/DDBJ databases">
        <title>Genomic Encyclopedia of Type Strains, Phase IV (KMG-IV): sequencing the most valuable type-strain genomes for metagenomic binning, comparative biology and taxonomic classification.</title>
        <authorList>
            <person name="Goeker M."/>
        </authorList>
    </citation>
    <scope>NUCLEOTIDE SEQUENCE [LARGE SCALE GENOMIC DNA]</scope>
    <source>
        <strain evidence="3 4">DSM 101684</strain>
    </source>
</reference>
<dbReference type="RefSeq" id="WP_124224205.1">
    <property type="nucleotide sequence ID" value="NZ_RKQL01000008.1"/>
</dbReference>
<dbReference type="EMBL" id="RKQL01000008">
    <property type="protein sequence ID" value="RPE62875.1"/>
    <property type="molecule type" value="Genomic_DNA"/>
</dbReference>
<evidence type="ECO:0000313" key="3">
    <source>
        <dbReference type="EMBL" id="RPE62875.1"/>
    </source>
</evidence>
<evidence type="ECO:0000313" key="4">
    <source>
        <dbReference type="Proteomes" id="UP000272193"/>
    </source>
</evidence>
<dbReference type="PANTHER" id="PTHR33677:SF5">
    <property type="entry name" value="TRANSCRIPTIONAL REPRESSOR FRMR"/>
    <property type="match status" value="1"/>
</dbReference>
<evidence type="ECO:0000256" key="2">
    <source>
        <dbReference type="SAM" id="MobiDB-lite"/>
    </source>
</evidence>
<comment type="caution">
    <text evidence="3">The sequence shown here is derived from an EMBL/GenBank/DDBJ whole genome shotgun (WGS) entry which is preliminary data.</text>
</comment>
<dbReference type="AlphaFoldDB" id="A0A3N4U3K9"/>
<accession>A0A3N4U3K9</accession>
<name>A0A3N4U3K9_9BURK</name>
<dbReference type="GO" id="GO:0046872">
    <property type="term" value="F:metal ion binding"/>
    <property type="evidence" value="ECO:0007669"/>
    <property type="project" value="InterPro"/>
</dbReference>
<dbReference type="Proteomes" id="UP000272193">
    <property type="component" value="Unassembled WGS sequence"/>
</dbReference>
<dbReference type="Pfam" id="PF02583">
    <property type="entry name" value="Trns_repr_metal"/>
    <property type="match status" value="1"/>
</dbReference>
<keyword evidence="4" id="KW-1185">Reference proteome</keyword>
<protein>
    <submittedName>
        <fullName evidence="3">Metal-sensitive transcriptional repressor</fullName>
    </submittedName>
</protein>
<dbReference type="PANTHER" id="PTHR33677">
    <property type="entry name" value="TRANSCRIPTIONAL REPRESSOR FRMR-RELATED"/>
    <property type="match status" value="1"/>
</dbReference>
<gene>
    <name evidence="3" type="ORF">EDC62_2574</name>
</gene>